<dbReference type="InterPro" id="IPR002110">
    <property type="entry name" value="Ankyrin_rpt"/>
</dbReference>
<dbReference type="PRINTS" id="PR01415">
    <property type="entry name" value="ANKYRIN"/>
</dbReference>
<dbReference type="InterPro" id="IPR036770">
    <property type="entry name" value="Ankyrin_rpt-contain_sf"/>
</dbReference>
<dbReference type="PROSITE" id="PS50088">
    <property type="entry name" value="ANK_REPEAT"/>
    <property type="match status" value="2"/>
</dbReference>
<organism evidence="3 4">
    <name type="scientific">Paraglomus brasilianum</name>
    <dbReference type="NCBI Taxonomy" id="144538"/>
    <lineage>
        <taxon>Eukaryota</taxon>
        <taxon>Fungi</taxon>
        <taxon>Fungi incertae sedis</taxon>
        <taxon>Mucoromycota</taxon>
        <taxon>Glomeromycotina</taxon>
        <taxon>Glomeromycetes</taxon>
        <taxon>Paraglomerales</taxon>
        <taxon>Paraglomeraceae</taxon>
        <taxon>Paraglomus</taxon>
    </lineage>
</organism>
<dbReference type="Pfam" id="PF13637">
    <property type="entry name" value="Ank_4"/>
    <property type="match status" value="2"/>
</dbReference>
<dbReference type="InterPro" id="IPR051642">
    <property type="entry name" value="SWI6-like"/>
</dbReference>
<dbReference type="Gene3D" id="1.25.40.20">
    <property type="entry name" value="Ankyrin repeat-containing domain"/>
    <property type="match status" value="1"/>
</dbReference>
<reference evidence="3" key="1">
    <citation type="submission" date="2021-06" db="EMBL/GenBank/DDBJ databases">
        <authorList>
            <person name="Kallberg Y."/>
            <person name="Tangrot J."/>
            <person name="Rosling A."/>
        </authorList>
    </citation>
    <scope>NUCLEOTIDE SEQUENCE</scope>
    <source>
        <strain evidence="3">BR232B</strain>
    </source>
</reference>
<gene>
    <name evidence="3" type="ORF">PBRASI_LOCUS2896</name>
</gene>
<dbReference type="Proteomes" id="UP000789739">
    <property type="component" value="Unassembled WGS sequence"/>
</dbReference>
<dbReference type="GO" id="GO:0033309">
    <property type="term" value="C:SBF transcription complex"/>
    <property type="evidence" value="ECO:0007669"/>
    <property type="project" value="TreeGrafter"/>
</dbReference>
<keyword evidence="4" id="KW-1185">Reference proteome</keyword>
<accession>A0A9N9F384</accession>
<comment type="caution">
    <text evidence="3">The sequence shown here is derived from an EMBL/GenBank/DDBJ whole genome shotgun (WGS) entry which is preliminary data.</text>
</comment>
<feature type="coiled-coil region" evidence="2">
    <location>
        <begin position="262"/>
        <end position="357"/>
    </location>
</feature>
<name>A0A9N9F384_9GLOM</name>
<protein>
    <submittedName>
        <fullName evidence="3">2065_t:CDS:1</fullName>
    </submittedName>
</protein>
<dbReference type="SUPFAM" id="SSF48403">
    <property type="entry name" value="Ankyrin repeat"/>
    <property type="match status" value="1"/>
</dbReference>
<dbReference type="PANTHER" id="PTHR43828">
    <property type="entry name" value="ASPARAGINASE"/>
    <property type="match status" value="1"/>
</dbReference>
<keyword evidence="2" id="KW-0175">Coiled coil</keyword>
<dbReference type="EMBL" id="CAJVPI010000242">
    <property type="protein sequence ID" value="CAG8506741.1"/>
    <property type="molecule type" value="Genomic_DNA"/>
</dbReference>
<proteinExistence type="predicted"/>
<keyword evidence="1" id="KW-0040">ANK repeat</keyword>
<dbReference type="SMART" id="SM00248">
    <property type="entry name" value="ANK"/>
    <property type="match status" value="2"/>
</dbReference>
<dbReference type="GO" id="GO:0030907">
    <property type="term" value="C:MBF transcription complex"/>
    <property type="evidence" value="ECO:0007669"/>
    <property type="project" value="TreeGrafter"/>
</dbReference>
<evidence type="ECO:0000256" key="2">
    <source>
        <dbReference type="SAM" id="Coils"/>
    </source>
</evidence>
<feature type="repeat" description="ANK" evidence="1">
    <location>
        <begin position="168"/>
        <end position="200"/>
    </location>
</feature>
<dbReference type="OrthoDB" id="6718656at2759"/>
<dbReference type="GO" id="GO:0045944">
    <property type="term" value="P:positive regulation of transcription by RNA polymerase II"/>
    <property type="evidence" value="ECO:0007669"/>
    <property type="project" value="UniProtKB-ARBA"/>
</dbReference>
<dbReference type="PROSITE" id="PS50297">
    <property type="entry name" value="ANK_REP_REGION"/>
    <property type="match status" value="2"/>
</dbReference>
<evidence type="ECO:0000313" key="3">
    <source>
        <dbReference type="EMBL" id="CAG8506741.1"/>
    </source>
</evidence>
<evidence type="ECO:0000313" key="4">
    <source>
        <dbReference type="Proteomes" id="UP000789739"/>
    </source>
</evidence>
<dbReference type="PANTHER" id="PTHR43828:SF10">
    <property type="entry name" value="ANKYRIN REPEAT-CONTAINING PROTEIN YAR1"/>
    <property type="match status" value="1"/>
</dbReference>
<sequence>MAEVQNSLLERHHQTLTAIFFTEDMKQLEDFLSTPDLNVDLPMDAHGHTALHWAAALGRVQLLELLLSRGADLCKVNNDGESALIRAVLVTHSYELQTFPALLEILTKTIGLADKKNRTVFHHIAMTAAYKSHAASAEYYMECLTRWIDGRSVNGGIIPSIVNAQDKNGDTALNIAAKHDNERIVQLLLELGADRMIENSVGVKPEDYETIGYIDDRADINSHVNEGMASGRDEQGQIDGANAHFKPRKRAREVASLIHRLVHDVEEEFRELIKQKESALNSARQQLLAKQREASEVGSSIRYFQTQERELIEADEKIKSLELVLNEELDDMLDKHIHQLQSQITALTRDLSLLRSEISFIDARNVEIERNAMRKISDVVRVDERQLEELVKCLDGNGNGGINGRDAVLAKLRHILHERKQEKRREANSTGAILETMRLIESDNFSESEYLNLYIL</sequence>
<dbReference type="AlphaFoldDB" id="A0A9N9F384"/>
<evidence type="ECO:0000256" key="1">
    <source>
        <dbReference type="PROSITE-ProRule" id="PRU00023"/>
    </source>
</evidence>
<feature type="repeat" description="ANK" evidence="1">
    <location>
        <begin position="46"/>
        <end position="78"/>
    </location>
</feature>